<accession>A0AAV7NVV9</accession>
<evidence type="ECO:0000259" key="3">
    <source>
        <dbReference type="Pfam" id="PF01156"/>
    </source>
</evidence>
<dbReference type="EMBL" id="JANPWB010000012">
    <property type="protein sequence ID" value="KAJ1118518.1"/>
    <property type="molecule type" value="Genomic_DNA"/>
</dbReference>
<protein>
    <recommendedName>
        <fullName evidence="3">Inosine/uridine-preferring nucleoside hydrolase domain-containing protein</fullName>
    </recommendedName>
</protein>
<dbReference type="PANTHER" id="PTHR46190:SF1">
    <property type="entry name" value="SI:CH211-201H21.5"/>
    <property type="match status" value="1"/>
</dbReference>
<comment type="similarity">
    <text evidence="1">Belongs to the IUNH family.</text>
</comment>
<evidence type="ECO:0000313" key="5">
    <source>
        <dbReference type="Proteomes" id="UP001066276"/>
    </source>
</evidence>
<proteinExistence type="inferred from homology"/>
<evidence type="ECO:0000313" key="4">
    <source>
        <dbReference type="EMBL" id="KAJ1118518.1"/>
    </source>
</evidence>
<dbReference type="InterPro" id="IPR036452">
    <property type="entry name" value="Ribo_hydro-like"/>
</dbReference>
<dbReference type="SUPFAM" id="SSF53590">
    <property type="entry name" value="Nucleoside hydrolase"/>
    <property type="match status" value="1"/>
</dbReference>
<comment type="caution">
    <text evidence="4">The sequence shown here is derived from an EMBL/GenBank/DDBJ whole genome shotgun (WGS) entry which is preliminary data.</text>
</comment>
<keyword evidence="5" id="KW-1185">Reference proteome</keyword>
<feature type="region of interest" description="Disordered" evidence="2">
    <location>
        <begin position="1"/>
        <end position="30"/>
    </location>
</feature>
<dbReference type="PANTHER" id="PTHR46190">
    <property type="entry name" value="SI:CH211-201H21.5-RELATED"/>
    <property type="match status" value="1"/>
</dbReference>
<dbReference type="AlphaFoldDB" id="A0AAV7NVV9"/>
<reference evidence="4" key="1">
    <citation type="journal article" date="2022" name="bioRxiv">
        <title>Sequencing and chromosome-scale assembly of the giantPleurodeles waltlgenome.</title>
        <authorList>
            <person name="Brown T."/>
            <person name="Elewa A."/>
            <person name="Iarovenko S."/>
            <person name="Subramanian E."/>
            <person name="Araus A.J."/>
            <person name="Petzold A."/>
            <person name="Susuki M."/>
            <person name="Suzuki K.-i.T."/>
            <person name="Hayashi T."/>
            <person name="Toyoda A."/>
            <person name="Oliveira C."/>
            <person name="Osipova E."/>
            <person name="Leigh N.D."/>
            <person name="Simon A."/>
            <person name="Yun M.H."/>
        </authorList>
    </citation>
    <scope>NUCLEOTIDE SEQUENCE</scope>
    <source>
        <strain evidence="4">20211129_DDA</strain>
        <tissue evidence="4">Liver</tissue>
    </source>
</reference>
<sequence>MADKRTSARSSDSGKSLWLPEDPTKVERERKEKKTNFKTLSQEVELMEKKLLLLDVDCGVDDAQAIMMALAAPNVEILGITCCHGNTTLENVCRNVLRVLQVCDRSEIPVYSGAQASLLGSPVEGACYHGKDGLGDSPDPNAPGLEHLQREHAVDAMLRIVNGRVGQISLVGTGPLTNLALAVKMDPSLPQKLKNLFIMGGNMESRGNDSICGEFNFSSDPEAAYIVLNEYTCPTYIATWEFTCRSQLPWTFVDEWMAQNSRKATFMKQIFSHSLEFTSACSNNPGEIYTGGFVACDCYAMAAAIDDSIICEVIKCGVSVELKGALTRGMMIMDMRDKLKKKNKALVMNAIDLEKYKTLMMAALK</sequence>
<feature type="domain" description="Inosine/uridine-preferring nucleoside hydrolase" evidence="3">
    <location>
        <begin position="53"/>
        <end position="357"/>
    </location>
</feature>
<dbReference type="Proteomes" id="UP001066276">
    <property type="component" value="Chromosome 8"/>
</dbReference>
<dbReference type="InterPro" id="IPR001910">
    <property type="entry name" value="Inosine/uridine_hydrolase_dom"/>
</dbReference>
<dbReference type="InterPro" id="IPR052775">
    <property type="entry name" value="IUN_hydrolase"/>
</dbReference>
<dbReference type="Pfam" id="PF01156">
    <property type="entry name" value="IU_nuc_hydro"/>
    <property type="match status" value="1"/>
</dbReference>
<name>A0AAV7NVV9_PLEWA</name>
<evidence type="ECO:0000256" key="2">
    <source>
        <dbReference type="SAM" id="MobiDB-lite"/>
    </source>
</evidence>
<dbReference type="CDD" id="cd02649">
    <property type="entry name" value="nuc_hydro_CeIAG"/>
    <property type="match status" value="1"/>
</dbReference>
<evidence type="ECO:0000256" key="1">
    <source>
        <dbReference type="ARBA" id="ARBA00009176"/>
    </source>
</evidence>
<dbReference type="GO" id="GO:0016799">
    <property type="term" value="F:hydrolase activity, hydrolyzing N-glycosyl compounds"/>
    <property type="evidence" value="ECO:0007669"/>
    <property type="project" value="InterPro"/>
</dbReference>
<gene>
    <name evidence="4" type="ORF">NDU88_006709</name>
</gene>
<organism evidence="4 5">
    <name type="scientific">Pleurodeles waltl</name>
    <name type="common">Iberian ribbed newt</name>
    <dbReference type="NCBI Taxonomy" id="8319"/>
    <lineage>
        <taxon>Eukaryota</taxon>
        <taxon>Metazoa</taxon>
        <taxon>Chordata</taxon>
        <taxon>Craniata</taxon>
        <taxon>Vertebrata</taxon>
        <taxon>Euteleostomi</taxon>
        <taxon>Amphibia</taxon>
        <taxon>Batrachia</taxon>
        <taxon>Caudata</taxon>
        <taxon>Salamandroidea</taxon>
        <taxon>Salamandridae</taxon>
        <taxon>Pleurodelinae</taxon>
        <taxon>Pleurodeles</taxon>
    </lineage>
</organism>
<dbReference type="Gene3D" id="3.90.245.10">
    <property type="entry name" value="Ribonucleoside hydrolase-like"/>
    <property type="match status" value="1"/>
</dbReference>